<organism evidence="1 2">
    <name type="scientific">Schumannella soli</name>
    <dbReference type="NCBI Taxonomy" id="2590779"/>
    <lineage>
        <taxon>Bacteria</taxon>
        <taxon>Bacillati</taxon>
        <taxon>Actinomycetota</taxon>
        <taxon>Actinomycetes</taxon>
        <taxon>Micrococcales</taxon>
        <taxon>Microbacteriaceae</taxon>
        <taxon>Schumannella</taxon>
    </lineage>
</organism>
<dbReference type="Pfam" id="PF03928">
    <property type="entry name" value="HbpS-like"/>
    <property type="match status" value="1"/>
</dbReference>
<dbReference type="PANTHER" id="PTHR28255:SF1">
    <property type="entry name" value="UPF0303 PROTEIN YBR137W"/>
    <property type="match status" value="1"/>
</dbReference>
<sequence>MAETDAPTTTQRRKLKRLEEQERKLVFADFSHADAWQLGTILVGVAAERNLAIAIRITIGEQTAFQVGMPGSSSDNDDWLVRKARAVQRFGASTFLLKIRGEVTGRSYAELDASRFAIAGGCVPIKTASGALLGTVGVSGLSQADDHALVVDAVSQFLSGENAR</sequence>
<evidence type="ECO:0000313" key="2">
    <source>
        <dbReference type="Proteomes" id="UP000316252"/>
    </source>
</evidence>
<dbReference type="InterPro" id="IPR010371">
    <property type="entry name" value="YBR137W-like"/>
</dbReference>
<name>A0A506Y710_9MICO</name>
<dbReference type="InterPro" id="IPR005624">
    <property type="entry name" value="PduO/GlcC-like"/>
</dbReference>
<dbReference type="PIRSF" id="PIRSF008757">
    <property type="entry name" value="UCP008757"/>
    <property type="match status" value="1"/>
</dbReference>
<accession>A0A506Y710</accession>
<keyword evidence="2" id="KW-1185">Reference proteome</keyword>
<dbReference type="EMBL" id="VHQG01000002">
    <property type="protein sequence ID" value="TPW76209.1"/>
    <property type="molecule type" value="Genomic_DNA"/>
</dbReference>
<dbReference type="Proteomes" id="UP000316252">
    <property type="component" value="Unassembled WGS sequence"/>
</dbReference>
<dbReference type="PANTHER" id="PTHR28255">
    <property type="match status" value="1"/>
</dbReference>
<dbReference type="SUPFAM" id="SSF143744">
    <property type="entry name" value="GlcG-like"/>
    <property type="match status" value="1"/>
</dbReference>
<dbReference type="RefSeq" id="WP_141163565.1">
    <property type="nucleotide sequence ID" value="NZ_VHQG01000002.1"/>
</dbReference>
<dbReference type="OrthoDB" id="9815315at2"/>
<gene>
    <name evidence="1" type="ORF">FJ657_10455</name>
</gene>
<evidence type="ECO:0000313" key="1">
    <source>
        <dbReference type="EMBL" id="TPW76209.1"/>
    </source>
</evidence>
<dbReference type="AlphaFoldDB" id="A0A506Y710"/>
<dbReference type="Gene3D" id="3.30.450.150">
    <property type="entry name" value="Haem-degrading domain"/>
    <property type="match status" value="1"/>
</dbReference>
<protein>
    <submittedName>
        <fullName evidence="1">Heme-degrading domain-containing protein</fullName>
    </submittedName>
</protein>
<dbReference type="NCBIfam" id="NF002696">
    <property type="entry name" value="PRK02487.1-5"/>
    <property type="match status" value="1"/>
</dbReference>
<reference evidence="1 2" key="1">
    <citation type="submission" date="2019-06" db="EMBL/GenBank/DDBJ databases">
        <authorList>
            <person name="Li F."/>
        </authorList>
    </citation>
    <scope>NUCLEOTIDE SEQUENCE [LARGE SCALE GENOMIC DNA]</scope>
    <source>
        <strain evidence="1 2">10F1D-1</strain>
    </source>
</reference>
<proteinExistence type="predicted"/>
<dbReference type="InterPro" id="IPR038084">
    <property type="entry name" value="PduO/GlcC-like_sf"/>
</dbReference>
<comment type="caution">
    <text evidence="1">The sequence shown here is derived from an EMBL/GenBank/DDBJ whole genome shotgun (WGS) entry which is preliminary data.</text>
</comment>